<evidence type="ECO:0000313" key="1">
    <source>
        <dbReference type="EMBL" id="SHJ73606.1"/>
    </source>
</evidence>
<dbReference type="RefSeq" id="WP_073120045.1">
    <property type="nucleotide sequence ID" value="NZ_FRAA01000001.1"/>
</dbReference>
<accession>A0A1M6LR10</accession>
<keyword evidence="2" id="KW-1185">Reference proteome</keyword>
<dbReference type="EMBL" id="FRAA01000001">
    <property type="protein sequence ID" value="SHJ73606.1"/>
    <property type="molecule type" value="Genomic_DNA"/>
</dbReference>
<sequence>MSKVQKLGGVLLVLVLISSVLFLFDGRGGSDQIDRDRFVIADTAAIDAIHIQSTDQDIHVVRQGDTWTLNDTLAIDPSLMQITNSIMSQVTVQRPVSQLNKAEVRQQLEKTGQKVTISLGDERRTFYTGGNLQKTQSYFADEELKEVYLVGIPGYHHYIPGIFELTLNQWRDRLLFDSNYRSIQEWTIDYAKGVDLKMEFEDRFFSIAGVQQIDTAALMSYFNGFEQFQLNDYLSPGKYPRYDSLLTTAPIAHLSLTDIDQRKNRVLDIYAKIPGERFYLYSDANKEMIVVDEKRTEALLKSPSQFKRE</sequence>
<evidence type="ECO:0000313" key="2">
    <source>
        <dbReference type="Proteomes" id="UP000184474"/>
    </source>
</evidence>
<evidence type="ECO:0008006" key="3">
    <source>
        <dbReference type="Google" id="ProtNLM"/>
    </source>
</evidence>
<dbReference type="AlphaFoldDB" id="A0A1M6LR10"/>
<dbReference type="Proteomes" id="UP000184474">
    <property type="component" value="Unassembled WGS sequence"/>
</dbReference>
<dbReference type="STRING" id="156994.SAMN04488028_1011063"/>
<protein>
    <recommendedName>
        <fullName evidence="3">DUF4340 domain-containing protein</fullName>
    </recommendedName>
</protein>
<proteinExistence type="predicted"/>
<gene>
    <name evidence="1" type="ORF">SAMN04488028_1011063</name>
</gene>
<name>A0A1M6LR10_REIAG</name>
<reference evidence="2" key="1">
    <citation type="submission" date="2016-11" db="EMBL/GenBank/DDBJ databases">
        <authorList>
            <person name="Varghese N."/>
            <person name="Submissions S."/>
        </authorList>
    </citation>
    <scope>NUCLEOTIDE SEQUENCE [LARGE SCALE GENOMIC DNA]</scope>
    <source>
        <strain evidence="2">DSM 26134</strain>
    </source>
</reference>
<organism evidence="1 2">
    <name type="scientific">Reichenbachiella agariperforans</name>
    <dbReference type="NCBI Taxonomy" id="156994"/>
    <lineage>
        <taxon>Bacteria</taxon>
        <taxon>Pseudomonadati</taxon>
        <taxon>Bacteroidota</taxon>
        <taxon>Cytophagia</taxon>
        <taxon>Cytophagales</taxon>
        <taxon>Reichenbachiellaceae</taxon>
        <taxon>Reichenbachiella</taxon>
    </lineage>
</organism>